<dbReference type="GO" id="GO:0005829">
    <property type="term" value="C:cytosol"/>
    <property type="evidence" value="ECO:0007669"/>
    <property type="project" value="TreeGrafter"/>
</dbReference>
<dbReference type="RefSeq" id="WP_028729439.1">
    <property type="nucleotide sequence ID" value="NZ_KE386763.1"/>
</dbReference>
<evidence type="ECO:0000313" key="10">
    <source>
        <dbReference type="Proteomes" id="UP000033035"/>
    </source>
</evidence>
<accession>A0A0F5IYB0</accession>
<feature type="domain" description="Nudix hydrolase" evidence="8">
    <location>
        <begin position="45"/>
        <end position="175"/>
    </location>
</feature>
<comment type="catalytic activity">
    <reaction evidence="1">
        <text>GDP-alpha-D-mannose + H2O = alpha-D-mannose 1-phosphate + GMP + 2 H(+)</text>
        <dbReference type="Rhea" id="RHEA:27978"/>
        <dbReference type="ChEBI" id="CHEBI:15377"/>
        <dbReference type="ChEBI" id="CHEBI:15378"/>
        <dbReference type="ChEBI" id="CHEBI:57527"/>
        <dbReference type="ChEBI" id="CHEBI:58115"/>
        <dbReference type="ChEBI" id="CHEBI:58409"/>
    </reaction>
</comment>
<evidence type="ECO:0000256" key="7">
    <source>
        <dbReference type="ARBA" id="ARBA00032272"/>
    </source>
</evidence>
<dbReference type="PATRIC" id="fig|1203610.3.peg.4106"/>
<evidence type="ECO:0000256" key="5">
    <source>
        <dbReference type="ARBA" id="ARBA00022801"/>
    </source>
</evidence>
<comment type="cofactor">
    <cofactor evidence="2">
        <name>Mg(2+)</name>
        <dbReference type="ChEBI" id="CHEBI:18420"/>
    </cofactor>
</comment>
<dbReference type="GO" id="GO:0016787">
    <property type="term" value="F:hydrolase activity"/>
    <property type="evidence" value="ECO:0007669"/>
    <property type="project" value="UniProtKB-KW"/>
</dbReference>
<sequence>MEDLKDRKWKVLESTYLHHKPWLTVRSERVELPNGNQIPEYFVFEYPEWINIIAITKDKKFVFISQYRHGLGETSYELCAGVCEKEDGTPLVSAQRELLEETGFGKGEWKKIMTISVNPSTHTNLTHCFLATDVEQVSNQHLEDTEDLAVHILTLEEVIELLKTDQIKQALHAAPLWKYLALNHLV</sequence>
<evidence type="ECO:0000256" key="4">
    <source>
        <dbReference type="ARBA" id="ARBA00016377"/>
    </source>
</evidence>
<comment type="caution">
    <text evidence="9">The sequence shown here is derived from an EMBL/GenBank/DDBJ whole genome shotgun (WGS) entry which is preliminary data.</text>
</comment>
<keyword evidence="10" id="KW-1185">Reference proteome</keyword>
<dbReference type="Proteomes" id="UP000033035">
    <property type="component" value="Unassembled WGS sequence"/>
</dbReference>
<dbReference type="CDD" id="cd03424">
    <property type="entry name" value="NUDIX_ADPRase_Nudt5_UGPPase_Nudt14"/>
    <property type="match status" value="1"/>
</dbReference>
<dbReference type="InterPro" id="IPR015797">
    <property type="entry name" value="NUDIX_hydrolase-like_dom_sf"/>
</dbReference>
<dbReference type="PANTHER" id="PTHR11839">
    <property type="entry name" value="UDP/ADP-SUGAR PYROPHOSPHATASE"/>
    <property type="match status" value="1"/>
</dbReference>
<name>A0A0F5IYB0_9BACT</name>
<evidence type="ECO:0000313" key="9">
    <source>
        <dbReference type="EMBL" id="KKB50493.1"/>
    </source>
</evidence>
<evidence type="ECO:0000256" key="1">
    <source>
        <dbReference type="ARBA" id="ARBA00000847"/>
    </source>
</evidence>
<dbReference type="STRING" id="1203610.HMPREF1536_04029"/>
<proteinExistence type="inferred from homology"/>
<organism evidence="9 10">
    <name type="scientific">Parabacteroides gordonii MS-1 = DSM 23371</name>
    <dbReference type="NCBI Taxonomy" id="1203610"/>
    <lineage>
        <taxon>Bacteria</taxon>
        <taxon>Pseudomonadati</taxon>
        <taxon>Bacteroidota</taxon>
        <taxon>Bacteroidia</taxon>
        <taxon>Bacteroidales</taxon>
        <taxon>Tannerellaceae</taxon>
        <taxon>Parabacteroides</taxon>
    </lineage>
</organism>
<dbReference type="Gene3D" id="3.90.79.10">
    <property type="entry name" value="Nucleoside Triphosphate Pyrophosphohydrolase"/>
    <property type="match status" value="1"/>
</dbReference>
<protein>
    <recommendedName>
        <fullName evidence="4">GDP-mannose pyrophosphatase</fullName>
    </recommendedName>
    <alternativeName>
        <fullName evidence="6">GDP-mannose hydrolase</fullName>
    </alternativeName>
    <alternativeName>
        <fullName evidence="7">GDPMK</fullName>
    </alternativeName>
</protein>
<dbReference type="Pfam" id="PF00293">
    <property type="entry name" value="NUDIX"/>
    <property type="match status" value="1"/>
</dbReference>
<evidence type="ECO:0000256" key="2">
    <source>
        <dbReference type="ARBA" id="ARBA00001946"/>
    </source>
</evidence>
<dbReference type="PANTHER" id="PTHR11839:SF18">
    <property type="entry name" value="NUDIX HYDROLASE DOMAIN-CONTAINING PROTEIN"/>
    <property type="match status" value="1"/>
</dbReference>
<dbReference type="SUPFAM" id="SSF55811">
    <property type="entry name" value="Nudix"/>
    <property type="match status" value="1"/>
</dbReference>
<gene>
    <name evidence="9" type="ORF">HMPREF1536_04029</name>
</gene>
<reference evidence="9 10" key="1">
    <citation type="submission" date="2013-04" db="EMBL/GenBank/DDBJ databases">
        <title>The Genome Sequence of Parabacteroides gordonii DSM 23371.</title>
        <authorList>
            <consortium name="The Broad Institute Genomics Platform"/>
            <person name="Earl A."/>
            <person name="Ward D."/>
            <person name="Feldgarden M."/>
            <person name="Gevers D."/>
            <person name="Martens E."/>
            <person name="Sakamoto M."/>
            <person name="Benno Y."/>
            <person name="Suzuki N."/>
            <person name="Matsunaga N."/>
            <person name="Koshihara K."/>
            <person name="Seki M."/>
            <person name="Komiya H."/>
            <person name="Walker B."/>
            <person name="Young S."/>
            <person name="Zeng Q."/>
            <person name="Gargeya S."/>
            <person name="Fitzgerald M."/>
            <person name="Haas B."/>
            <person name="Abouelleil A."/>
            <person name="Allen A.W."/>
            <person name="Alvarado L."/>
            <person name="Arachchi H.M."/>
            <person name="Berlin A.M."/>
            <person name="Chapman S.B."/>
            <person name="Gainer-Dewar J."/>
            <person name="Goldberg J."/>
            <person name="Griggs A."/>
            <person name="Gujja S."/>
            <person name="Hansen M."/>
            <person name="Howarth C."/>
            <person name="Imamovic A."/>
            <person name="Ireland A."/>
            <person name="Larimer J."/>
            <person name="McCowan C."/>
            <person name="Murphy C."/>
            <person name="Pearson M."/>
            <person name="Poon T.W."/>
            <person name="Priest M."/>
            <person name="Roberts A."/>
            <person name="Saif S."/>
            <person name="Shea T."/>
            <person name="Sisk P."/>
            <person name="Sykes S."/>
            <person name="Wortman J."/>
            <person name="Nusbaum C."/>
            <person name="Birren B."/>
        </authorList>
    </citation>
    <scope>NUCLEOTIDE SEQUENCE [LARGE SCALE GENOMIC DNA]</scope>
    <source>
        <strain evidence="9 10">MS-1</strain>
    </source>
</reference>
<dbReference type="InterPro" id="IPR000086">
    <property type="entry name" value="NUDIX_hydrolase_dom"/>
</dbReference>
<evidence type="ECO:0000256" key="3">
    <source>
        <dbReference type="ARBA" id="ARBA00007275"/>
    </source>
</evidence>
<dbReference type="GO" id="GO:0019693">
    <property type="term" value="P:ribose phosphate metabolic process"/>
    <property type="evidence" value="ECO:0007669"/>
    <property type="project" value="TreeGrafter"/>
</dbReference>
<dbReference type="HOGENOM" id="CLU_062658_8_0_10"/>
<comment type="similarity">
    <text evidence="3">Belongs to the Nudix hydrolase family. NudK subfamily.</text>
</comment>
<keyword evidence="5" id="KW-0378">Hydrolase</keyword>
<evidence type="ECO:0000256" key="6">
    <source>
        <dbReference type="ARBA" id="ARBA00032162"/>
    </source>
</evidence>
<dbReference type="GO" id="GO:0006753">
    <property type="term" value="P:nucleoside phosphate metabolic process"/>
    <property type="evidence" value="ECO:0007669"/>
    <property type="project" value="TreeGrafter"/>
</dbReference>
<evidence type="ECO:0000259" key="8">
    <source>
        <dbReference type="PROSITE" id="PS51462"/>
    </source>
</evidence>
<dbReference type="EMBL" id="AQHW01000020">
    <property type="protein sequence ID" value="KKB50493.1"/>
    <property type="molecule type" value="Genomic_DNA"/>
</dbReference>
<dbReference type="PROSITE" id="PS51462">
    <property type="entry name" value="NUDIX"/>
    <property type="match status" value="1"/>
</dbReference>
<dbReference type="AlphaFoldDB" id="A0A0F5IYB0"/>